<comment type="caution">
    <text evidence="1">The sequence shown here is derived from an EMBL/GenBank/DDBJ whole genome shotgun (WGS) entry which is preliminary data.</text>
</comment>
<accession>A0AAN7NDE5</accession>
<gene>
    <name evidence="1" type="ORF">QYF61_006610</name>
</gene>
<keyword evidence="2" id="KW-1185">Reference proteome</keyword>
<evidence type="ECO:0000313" key="1">
    <source>
        <dbReference type="EMBL" id="KAK4823815.1"/>
    </source>
</evidence>
<protein>
    <submittedName>
        <fullName evidence="1">Uncharacterized protein</fullName>
    </submittedName>
</protein>
<dbReference type="AlphaFoldDB" id="A0AAN7NDE5"/>
<dbReference type="EMBL" id="JAUNZN010000003">
    <property type="protein sequence ID" value="KAK4823815.1"/>
    <property type="molecule type" value="Genomic_DNA"/>
</dbReference>
<reference evidence="1 2" key="1">
    <citation type="journal article" date="2023" name="J. Hered.">
        <title>Chromosome-level genome of the wood stork (Mycteria americana) provides insight into avian chromosome evolution.</title>
        <authorList>
            <person name="Flamio R. Jr."/>
            <person name="Ramstad K.M."/>
        </authorList>
    </citation>
    <scope>NUCLEOTIDE SEQUENCE [LARGE SCALE GENOMIC DNA]</scope>
    <source>
        <strain evidence="1">JAX WOST 10</strain>
    </source>
</reference>
<evidence type="ECO:0000313" key="2">
    <source>
        <dbReference type="Proteomes" id="UP001333110"/>
    </source>
</evidence>
<sequence>MATNTRGLEHQTHEERLRKLGLFSLEKRRLRGISVYKNREVQTALLVKREPNSSQWCPDKGHKLKYRKFCIKQETVKKSFKGDRTLEQFLTNPLEDISKELGYILSDLFLCTCCEHKTKKRHLLSCCVLHTG</sequence>
<dbReference type="Proteomes" id="UP001333110">
    <property type="component" value="Unassembled WGS sequence"/>
</dbReference>
<proteinExistence type="predicted"/>
<organism evidence="1 2">
    <name type="scientific">Mycteria americana</name>
    <name type="common">Wood stork</name>
    <dbReference type="NCBI Taxonomy" id="33587"/>
    <lineage>
        <taxon>Eukaryota</taxon>
        <taxon>Metazoa</taxon>
        <taxon>Chordata</taxon>
        <taxon>Craniata</taxon>
        <taxon>Vertebrata</taxon>
        <taxon>Euteleostomi</taxon>
        <taxon>Archelosauria</taxon>
        <taxon>Archosauria</taxon>
        <taxon>Dinosauria</taxon>
        <taxon>Saurischia</taxon>
        <taxon>Theropoda</taxon>
        <taxon>Coelurosauria</taxon>
        <taxon>Aves</taxon>
        <taxon>Neognathae</taxon>
        <taxon>Neoaves</taxon>
        <taxon>Aequornithes</taxon>
        <taxon>Ciconiiformes</taxon>
        <taxon>Ciconiidae</taxon>
        <taxon>Mycteria</taxon>
    </lineage>
</organism>
<name>A0AAN7NDE5_MYCAM</name>